<evidence type="ECO:0000256" key="1">
    <source>
        <dbReference type="ARBA" id="ARBA00022490"/>
    </source>
</evidence>
<organism evidence="6 7">
    <name type="scientific">Roseateles koreensis</name>
    <dbReference type="NCBI Taxonomy" id="2987526"/>
    <lineage>
        <taxon>Bacteria</taxon>
        <taxon>Pseudomonadati</taxon>
        <taxon>Pseudomonadota</taxon>
        <taxon>Betaproteobacteria</taxon>
        <taxon>Burkholderiales</taxon>
        <taxon>Sphaerotilaceae</taxon>
        <taxon>Roseateles</taxon>
    </lineage>
</organism>
<keyword evidence="7" id="KW-1185">Reference proteome</keyword>
<feature type="region of interest" description="Disordered" evidence="4">
    <location>
        <begin position="190"/>
        <end position="241"/>
    </location>
</feature>
<dbReference type="InterPro" id="IPR036442">
    <property type="entry name" value="ProQ/FinO_sf"/>
</dbReference>
<dbReference type="InterPro" id="IPR016103">
    <property type="entry name" value="ProQ/FinO"/>
</dbReference>
<feature type="region of interest" description="Disordered" evidence="4">
    <location>
        <begin position="1"/>
        <end position="32"/>
    </location>
</feature>
<proteinExistence type="predicted"/>
<evidence type="ECO:0000313" key="7">
    <source>
        <dbReference type="Proteomes" id="UP001219862"/>
    </source>
</evidence>
<feature type="compositionally biased region" description="Basic and acidic residues" evidence="4">
    <location>
        <begin position="217"/>
        <end position="226"/>
    </location>
</feature>
<name>A0ABT5KPS0_9BURK</name>
<evidence type="ECO:0000256" key="2">
    <source>
        <dbReference type="ARBA" id="ARBA00022884"/>
    </source>
</evidence>
<gene>
    <name evidence="6" type="ORF">PRZ01_06940</name>
</gene>
<comment type="caution">
    <text evidence="6">The sequence shown here is derived from an EMBL/GenBank/DDBJ whole genome shotgun (WGS) entry which is preliminary data.</text>
</comment>
<protein>
    <submittedName>
        <fullName evidence="6">ProQ/FinO family protein</fullName>
    </submittedName>
</protein>
<keyword evidence="3" id="KW-0143">Chaperone</keyword>
<dbReference type="InterPro" id="IPR023529">
    <property type="entry name" value="ProQ"/>
</dbReference>
<sequence>MNDSSNETPDLNSIPSAEEASAAPVVPPSTAAPVAADLSPAECAAKLRALFPALFGGRDFKPLKLRIQADIQERAPGLFTKAQLSAFLRRFTGNTGYLIALGRATHRFDLDGQQAGELSEEHRLAAREELARRRGLQQERIELEQTQARNRAGLLHDFERTTLTLSNFCVLKGVTEAELPGLLEIARAERAAQPAQEPRDTQRPRQPQQPRRPQRAGGERDADPRQRGPRGPRPNAGRPAR</sequence>
<dbReference type="RefSeq" id="WP_273596043.1">
    <property type="nucleotide sequence ID" value="NZ_JAQQXS010000005.1"/>
</dbReference>
<dbReference type="Pfam" id="PF04352">
    <property type="entry name" value="ProQ"/>
    <property type="match status" value="1"/>
</dbReference>
<dbReference type="SUPFAM" id="SSF48657">
    <property type="entry name" value="FinO-like"/>
    <property type="match status" value="1"/>
</dbReference>
<evidence type="ECO:0000256" key="3">
    <source>
        <dbReference type="ARBA" id="ARBA00023186"/>
    </source>
</evidence>
<reference evidence="6 7" key="1">
    <citation type="submission" date="2022-10" db="EMBL/GenBank/DDBJ databases">
        <title>paucibacter sp. hw8 Genome sequencing.</title>
        <authorList>
            <person name="Park S."/>
        </authorList>
    </citation>
    <scope>NUCLEOTIDE SEQUENCE [LARGE SCALE GENOMIC DNA]</scope>
    <source>
        <strain evidence="7">hw8</strain>
    </source>
</reference>
<keyword evidence="1" id="KW-0963">Cytoplasm</keyword>
<dbReference type="Gene3D" id="1.10.1710.10">
    <property type="entry name" value="ProQ/FinO domain"/>
    <property type="match status" value="1"/>
</dbReference>
<evidence type="ECO:0000259" key="5">
    <source>
        <dbReference type="SMART" id="SM00945"/>
    </source>
</evidence>
<dbReference type="SMART" id="SM00945">
    <property type="entry name" value="ProQ"/>
    <property type="match status" value="1"/>
</dbReference>
<evidence type="ECO:0000313" key="6">
    <source>
        <dbReference type="EMBL" id="MDC8784923.1"/>
    </source>
</evidence>
<dbReference type="PANTHER" id="PTHR38106:SF1">
    <property type="entry name" value="RNA CHAPERONE PROQ"/>
    <property type="match status" value="1"/>
</dbReference>
<dbReference type="EMBL" id="JAQQXS010000005">
    <property type="protein sequence ID" value="MDC8784923.1"/>
    <property type="molecule type" value="Genomic_DNA"/>
</dbReference>
<evidence type="ECO:0000256" key="4">
    <source>
        <dbReference type="SAM" id="MobiDB-lite"/>
    </source>
</evidence>
<keyword evidence="2" id="KW-0694">RNA-binding</keyword>
<feature type="domain" description="ProQ/FinO" evidence="5">
    <location>
        <begin position="36"/>
        <end position="146"/>
    </location>
</feature>
<dbReference type="PANTHER" id="PTHR38106">
    <property type="entry name" value="RNA CHAPERONE PROQ"/>
    <property type="match status" value="1"/>
</dbReference>
<feature type="compositionally biased region" description="Low complexity" evidence="4">
    <location>
        <begin position="15"/>
        <end position="32"/>
    </location>
</feature>
<dbReference type="Proteomes" id="UP001219862">
    <property type="component" value="Unassembled WGS sequence"/>
</dbReference>
<feature type="compositionally biased region" description="Polar residues" evidence="4">
    <location>
        <begin position="1"/>
        <end position="14"/>
    </location>
</feature>
<accession>A0ABT5KPS0</accession>